<dbReference type="GO" id="GO:0055085">
    <property type="term" value="P:transmembrane transport"/>
    <property type="evidence" value="ECO:0007669"/>
    <property type="project" value="InterPro"/>
</dbReference>
<evidence type="ECO:0000259" key="8">
    <source>
        <dbReference type="PROSITE" id="PS50928"/>
    </source>
</evidence>
<dbReference type="OrthoDB" id="9815445at2"/>
<dbReference type="GO" id="GO:0005886">
    <property type="term" value="C:plasma membrane"/>
    <property type="evidence" value="ECO:0007669"/>
    <property type="project" value="UniProtKB-SubCell"/>
</dbReference>
<dbReference type="InterPro" id="IPR050901">
    <property type="entry name" value="BP-dep_ABC_trans_perm"/>
</dbReference>
<name>A0A1I6UK53_9RHOB</name>
<evidence type="ECO:0000256" key="7">
    <source>
        <dbReference type="RuleBase" id="RU363032"/>
    </source>
</evidence>
<feature type="transmembrane region" description="Helical" evidence="7">
    <location>
        <begin position="122"/>
        <end position="147"/>
    </location>
</feature>
<feature type="transmembrane region" description="Helical" evidence="7">
    <location>
        <begin position="258"/>
        <end position="276"/>
    </location>
</feature>
<dbReference type="AlphaFoldDB" id="A0A1I6UK53"/>
<gene>
    <name evidence="9" type="ORF">SAMN04488050_10898</name>
</gene>
<feature type="transmembrane region" description="Helical" evidence="7">
    <location>
        <begin position="197"/>
        <end position="222"/>
    </location>
</feature>
<keyword evidence="5 7" id="KW-1133">Transmembrane helix</keyword>
<evidence type="ECO:0000313" key="9">
    <source>
        <dbReference type="EMBL" id="SFT01734.1"/>
    </source>
</evidence>
<comment type="similarity">
    <text evidence="7">Belongs to the binding-protein-dependent transport system permease family.</text>
</comment>
<accession>A0A1I6UK53</accession>
<dbReference type="Pfam" id="PF00528">
    <property type="entry name" value="BPD_transp_1"/>
    <property type="match status" value="1"/>
</dbReference>
<dbReference type="InterPro" id="IPR035906">
    <property type="entry name" value="MetI-like_sf"/>
</dbReference>
<dbReference type="CDD" id="cd06261">
    <property type="entry name" value="TM_PBP2"/>
    <property type="match status" value="1"/>
</dbReference>
<reference evidence="10" key="1">
    <citation type="submission" date="2016-10" db="EMBL/GenBank/DDBJ databases">
        <authorList>
            <person name="Varghese N."/>
            <person name="Submissions S."/>
        </authorList>
    </citation>
    <scope>NUCLEOTIDE SEQUENCE [LARGE SCALE GENOMIC DNA]</scope>
    <source>
        <strain evidence="10">DSM 26894</strain>
    </source>
</reference>
<dbReference type="PROSITE" id="PS50928">
    <property type="entry name" value="ABC_TM1"/>
    <property type="match status" value="1"/>
</dbReference>
<dbReference type="EMBL" id="FOZW01000008">
    <property type="protein sequence ID" value="SFT01734.1"/>
    <property type="molecule type" value="Genomic_DNA"/>
</dbReference>
<dbReference type="InterPro" id="IPR000515">
    <property type="entry name" value="MetI-like"/>
</dbReference>
<keyword evidence="2 7" id="KW-0813">Transport</keyword>
<evidence type="ECO:0000256" key="1">
    <source>
        <dbReference type="ARBA" id="ARBA00004651"/>
    </source>
</evidence>
<dbReference type="SUPFAM" id="SSF161098">
    <property type="entry name" value="MetI-like"/>
    <property type="match status" value="1"/>
</dbReference>
<dbReference type="STRING" id="311180.SAMN04488050_10898"/>
<evidence type="ECO:0000256" key="3">
    <source>
        <dbReference type="ARBA" id="ARBA00022475"/>
    </source>
</evidence>
<evidence type="ECO:0000256" key="6">
    <source>
        <dbReference type="ARBA" id="ARBA00023136"/>
    </source>
</evidence>
<keyword evidence="4 7" id="KW-0812">Transmembrane</keyword>
<evidence type="ECO:0000256" key="2">
    <source>
        <dbReference type="ARBA" id="ARBA00022448"/>
    </source>
</evidence>
<organism evidence="9 10">
    <name type="scientific">Alloyangia pacifica</name>
    <dbReference type="NCBI Taxonomy" id="311180"/>
    <lineage>
        <taxon>Bacteria</taxon>
        <taxon>Pseudomonadati</taxon>
        <taxon>Pseudomonadota</taxon>
        <taxon>Alphaproteobacteria</taxon>
        <taxon>Rhodobacterales</taxon>
        <taxon>Roseobacteraceae</taxon>
        <taxon>Alloyangia</taxon>
    </lineage>
</organism>
<dbReference type="PANTHER" id="PTHR32243:SF18">
    <property type="entry name" value="INNER MEMBRANE ABC TRANSPORTER PERMEASE PROTEIN YCJP"/>
    <property type="match status" value="1"/>
</dbReference>
<evidence type="ECO:0000256" key="5">
    <source>
        <dbReference type="ARBA" id="ARBA00022989"/>
    </source>
</evidence>
<comment type="subcellular location">
    <subcellularLocation>
        <location evidence="1 7">Cell membrane</location>
        <topology evidence="1 7">Multi-pass membrane protein</topology>
    </subcellularLocation>
</comment>
<evidence type="ECO:0000256" key="4">
    <source>
        <dbReference type="ARBA" id="ARBA00022692"/>
    </source>
</evidence>
<dbReference type="Proteomes" id="UP000199392">
    <property type="component" value="Unassembled WGS sequence"/>
</dbReference>
<proteinExistence type="inferred from homology"/>
<keyword evidence="9" id="KW-0762">Sugar transport</keyword>
<dbReference type="RefSeq" id="WP_092427093.1">
    <property type="nucleotide sequence ID" value="NZ_FNCL01000009.1"/>
</dbReference>
<feature type="transmembrane region" description="Helical" evidence="7">
    <location>
        <begin position="84"/>
        <end position="110"/>
    </location>
</feature>
<keyword evidence="3" id="KW-1003">Cell membrane</keyword>
<dbReference type="Gene3D" id="1.10.3720.10">
    <property type="entry name" value="MetI-like"/>
    <property type="match status" value="1"/>
</dbReference>
<feature type="domain" description="ABC transmembrane type-1" evidence="8">
    <location>
        <begin position="85"/>
        <end position="276"/>
    </location>
</feature>
<keyword evidence="6 7" id="KW-0472">Membrane</keyword>
<dbReference type="PANTHER" id="PTHR32243">
    <property type="entry name" value="MALTOSE TRANSPORT SYSTEM PERMEASE-RELATED"/>
    <property type="match status" value="1"/>
</dbReference>
<protein>
    <submittedName>
        <fullName evidence="9">Multiple sugar transport system permease protein</fullName>
    </submittedName>
</protein>
<feature type="transmembrane region" description="Helical" evidence="7">
    <location>
        <begin position="153"/>
        <end position="176"/>
    </location>
</feature>
<feature type="transmembrane region" description="Helical" evidence="7">
    <location>
        <begin position="24"/>
        <end position="46"/>
    </location>
</feature>
<keyword evidence="10" id="KW-1185">Reference proteome</keyword>
<sequence>MTRTAISAATAASALPGRGFLRRALLYAGALMILLWSASPFVWQFATSFQLDKALTSGTPTLIPDPFTWEHYYNVFVEKQLHLYVLNSLIVSLATTFLCLAIGSLAAFALSRLDIRGRYGILMVILSVSMFPQITLVGPLYIVASALQLLDTYTALILVYIALVLPLVTWVMYGYFETLPREIDEAARMDGLHAIGIYWFIILPMSLPSLVTTGLLAFITAWNEFLFALAFTSNIDHQTIPVGIANFTNLYFVPWGDIAAASAIVTAPLILLVLVFQRHIIEGLTQGGIKE</sequence>
<evidence type="ECO:0000313" key="10">
    <source>
        <dbReference type="Proteomes" id="UP000199392"/>
    </source>
</evidence>